<keyword evidence="1" id="KW-1133">Transmembrane helix</keyword>
<dbReference type="Gene3D" id="3.40.190.10">
    <property type="entry name" value="Periplasmic binding protein-like II"/>
    <property type="match status" value="2"/>
</dbReference>
<feature type="transmembrane region" description="Helical" evidence="1">
    <location>
        <begin position="36"/>
        <end position="58"/>
    </location>
</feature>
<dbReference type="SMART" id="SM00327">
    <property type="entry name" value="VWA"/>
    <property type="match status" value="1"/>
</dbReference>
<dbReference type="Proteomes" id="UP000014184">
    <property type="component" value="Unassembled WGS sequence"/>
</dbReference>
<gene>
    <name evidence="3" type="ORF">TM51_11641</name>
</gene>
<dbReference type="Gene3D" id="3.40.50.410">
    <property type="entry name" value="von Willebrand factor, type A domain"/>
    <property type="match status" value="1"/>
</dbReference>
<dbReference type="EMBL" id="AOSG01000062">
    <property type="protein sequence ID" value="EOR70647.1"/>
    <property type="molecule type" value="Genomic_DNA"/>
</dbReference>
<keyword evidence="4" id="KW-1185">Reference proteome</keyword>
<evidence type="ECO:0000313" key="3">
    <source>
        <dbReference type="EMBL" id="EOR70647.1"/>
    </source>
</evidence>
<evidence type="ECO:0000256" key="1">
    <source>
        <dbReference type="SAM" id="Phobius"/>
    </source>
</evidence>
<dbReference type="PROSITE" id="PS50234">
    <property type="entry name" value="VWFA"/>
    <property type="match status" value="1"/>
</dbReference>
<dbReference type="SUPFAM" id="SSF53850">
    <property type="entry name" value="Periplasmic binding protein-like II"/>
    <property type="match status" value="1"/>
</dbReference>
<reference evidence="3 4" key="1">
    <citation type="journal article" date="2013" name="Genome Announc.">
        <title>Draft Genome Sequence of the Lignocellulose Decomposer Thermobifida fusca Strain TM51.</title>
        <authorList>
            <person name="Toth A."/>
            <person name="Barna T."/>
            <person name="Nagy I."/>
            <person name="Horvath B."/>
            <person name="Nagy I."/>
            <person name="Tancsics A."/>
            <person name="Kriszt B."/>
            <person name="Baka E."/>
            <person name="Fekete C."/>
            <person name="Kukolya J."/>
        </authorList>
    </citation>
    <scope>NUCLEOTIDE SEQUENCE [LARGE SCALE GENOMIC DNA]</scope>
    <source>
        <strain evidence="3 4">TM51</strain>
    </source>
</reference>
<proteinExistence type="predicted"/>
<organism evidence="3 4">
    <name type="scientific">Thermobifida fusca TM51</name>
    <dbReference type="NCBI Taxonomy" id="1169414"/>
    <lineage>
        <taxon>Bacteria</taxon>
        <taxon>Bacillati</taxon>
        <taxon>Actinomycetota</taxon>
        <taxon>Actinomycetes</taxon>
        <taxon>Streptosporangiales</taxon>
        <taxon>Nocardiopsidaceae</taxon>
        <taxon>Thermobifida</taxon>
    </lineage>
</organism>
<accession>A0A9P2T8W3</accession>
<sequence>MRSPWDAIAEATQTTTPSILAAARTGGGGRRGTGRALAAFAAALALLIGLGVTGYFVLDGRFGCTSSSRSLHVAAAPEIAPVLTRLAEDFNASDTAKDRCVTVEVRGADSADVAYSITGAGPTMGGTDSQVWIPDSTLWVKTVQRDAGDDDTIVSTGTSVARSPLVLVTTKDAVSDAESEDAPLSWSDLVPTEAISSQETAPYQVHVIDPVHSSAGLATLALVSNMVNREEGAQTRFIAALQNLQKSIAPDEEAAFTLLSEAADGESAAPLLVLSEQAAWRHSTRTGSTVYVIYPEDGTYTLDYPYVLRTNDPEVQLAAEDFRAFLTSRTAQEVIRADGFRSADDSIDPAVLTEEHGFRPEHPGELPAPGEQAAKSLIQAWNQLKLGTRLLTVIDISGSMAELVPGTGLTRMQVTTMAATQGLTLFPGNAEVGLWEFSVDLDEGRDYRELVPIRPLDTDVNGATQHETLTAALAQLAPKPDGDTGLYDTILAAYQELTETYAPDRVNTLLVLTDGNNDDYDSITLEELLKELGEAYQPDRPVSIIAISFGPDVDPEPLERIAEVTRGAAYTTEDPTEIGEIFLSAFALRISGTSADEEEE</sequence>
<dbReference type="SUPFAM" id="SSF53300">
    <property type="entry name" value="vWA-like"/>
    <property type="match status" value="1"/>
</dbReference>
<keyword evidence="1" id="KW-0812">Transmembrane</keyword>
<evidence type="ECO:0000313" key="4">
    <source>
        <dbReference type="Proteomes" id="UP000014184"/>
    </source>
</evidence>
<protein>
    <submittedName>
        <fullName evidence="3">von Willebrand factor, type A</fullName>
    </submittedName>
</protein>
<evidence type="ECO:0000259" key="2">
    <source>
        <dbReference type="PROSITE" id="PS50234"/>
    </source>
</evidence>
<dbReference type="PANTHER" id="PTHR30632">
    <property type="entry name" value="MOLYBDATE-BINDING PERIPLASMIC PROTEIN"/>
    <property type="match status" value="1"/>
</dbReference>
<dbReference type="Pfam" id="PF00092">
    <property type="entry name" value="VWA"/>
    <property type="match status" value="1"/>
</dbReference>
<comment type="caution">
    <text evidence="3">The sequence shown here is derived from an EMBL/GenBank/DDBJ whole genome shotgun (WGS) entry which is preliminary data.</text>
</comment>
<dbReference type="AlphaFoldDB" id="A0A9P2T8W3"/>
<dbReference type="CDD" id="cd01456">
    <property type="entry name" value="vWA_ywmD_type"/>
    <property type="match status" value="1"/>
</dbReference>
<dbReference type="GO" id="GO:0015689">
    <property type="term" value="P:molybdate ion transport"/>
    <property type="evidence" value="ECO:0007669"/>
    <property type="project" value="TreeGrafter"/>
</dbReference>
<dbReference type="InterPro" id="IPR050682">
    <property type="entry name" value="ModA/WtpA"/>
</dbReference>
<dbReference type="Pfam" id="PF13531">
    <property type="entry name" value="SBP_bac_11"/>
    <property type="match status" value="1"/>
</dbReference>
<dbReference type="InterPro" id="IPR036465">
    <property type="entry name" value="vWFA_dom_sf"/>
</dbReference>
<dbReference type="GO" id="GO:0030973">
    <property type="term" value="F:molybdate ion binding"/>
    <property type="evidence" value="ECO:0007669"/>
    <property type="project" value="TreeGrafter"/>
</dbReference>
<dbReference type="InterPro" id="IPR002035">
    <property type="entry name" value="VWF_A"/>
</dbReference>
<name>A0A9P2T8W3_THEFU</name>
<keyword evidence="1" id="KW-0472">Membrane</keyword>
<dbReference type="PANTHER" id="PTHR30632:SF0">
    <property type="entry name" value="SULFATE-BINDING PROTEIN"/>
    <property type="match status" value="1"/>
</dbReference>
<dbReference type="RefSeq" id="WP_016189051.1">
    <property type="nucleotide sequence ID" value="NZ_AOSG01000062.1"/>
</dbReference>
<feature type="domain" description="VWFA" evidence="2">
    <location>
        <begin position="389"/>
        <end position="586"/>
    </location>
</feature>